<dbReference type="EMBL" id="LNZC01000003">
    <property type="protein sequence ID" value="KTD81603.1"/>
    <property type="molecule type" value="Genomic_DNA"/>
</dbReference>
<evidence type="ECO:0000256" key="1">
    <source>
        <dbReference type="SAM" id="Phobius"/>
    </source>
</evidence>
<name>A0A0W1AKA2_9GAMM</name>
<keyword evidence="1" id="KW-0472">Membrane</keyword>
<keyword evidence="3" id="KW-1185">Reference proteome</keyword>
<keyword evidence="1" id="KW-0812">Transmembrane</keyword>
<reference evidence="2 3" key="1">
    <citation type="submission" date="2015-11" db="EMBL/GenBank/DDBJ databases">
        <title>Genomic analysis of 38 Legionella species identifies large and diverse effector repertoires.</title>
        <authorList>
            <person name="Burstein D."/>
            <person name="Amaro F."/>
            <person name="Zusman T."/>
            <person name="Lifshitz Z."/>
            <person name="Cohen O."/>
            <person name="Gilbert J.A."/>
            <person name="Pupko T."/>
            <person name="Shuman H.A."/>
            <person name="Segal G."/>
        </authorList>
    </citation>
    <scope>NUCLEOTIDE SEQUENCE [LARGE SCALE GENOMIC DNA]</scope>
    <source>
        <strain evidence="2 3">ATCC 49508</strain>
    </source>
</reference>
<dbReference type="AlphaFoldDB" id="A0A0W1AKA2"/>
<proteinExistence type="predicted"/>
<dbReference type="RefSeq" id="WP_058492219.1">
    <property type="nucleotide sequence ID" value="NZ_CBCRUR010000005.1"/>
</dbReference>
<feature type="transmembrane region" description="Helical" evidence="1">
    <location>
        <begin position="15"/>
        <end position="36"/>
    </location>
</feature>
<sequence>MFFSSLIESFFSADLLVITLSILAASSIICISIYCIRQGVLFSNQEDPIDQNPSLISPYQKFCVDDGRF</sequence>
<dbReference type="PATRIC" id="fig|45076.6.peg.426"/>
<dbReference type="Proteomes" id="UP000054662">
    <property type="component" value="Unassembled WGS sequence"/>
</dbReference>
<organism evidence="2 3">
    <name type="scientific">Legionella worsleiensis</name>
    <dbReference type="NCBI Taxonomy" id="45076"/>
    <lineage>
        <taxon>Bacteria</taxon>
        <taxon>Pseudomonadati</taxon>
        <taxon>Pseudomonadota</taxon>
        <taxon>Gammaproteobacteria</taxon>
        <taxon>Legionellales</taxon>
        <taxon>Legionellaceae</taxon>
        <taxon>Legionella</taxon>
    </lineage>
</organism>
<gene>
    <name evidence="2" type="ORF">Lwor_0385</name>
</gene>
<accession>A0A0W1AKA2</accession>
<evidence type="ECO:0000313" key="2">
    <source>
        <dbReference type="EMBL" id="KTD81603.1"/>
    </source>
</evidence>
<comment type="caution">
    <text evidence="2">The sequence shown here is derived from an EMBL/GenBank/DDBJ whole genome shotgun (WGS) entry which is preliminary data.</text>
</comment>
<keyword evidence="1" id="KW-1133">Transmembrane helix</keyword>
<evidence type="ECO:0000313" key="3">
    <source>
        <dbReference type="Proteomes" id="UP000054662"/>
    </source>
</evidence>
<protein>
    <submittedName>
        <fullName evidence="2">Uncharacterized protein</fullName>
    </submittedName>
</protein>